<dbReference type="Proteomes" id="UP001152467">
    <property type="component" value="Unassembled WGS sequence"/>
</dbReference>
<feature type="compositionally biased region" description="Polar residues" evidence="1">
    <location>
        <begin position="27"/>
        <end position="48"/>
    </location>
</feature>
<dbReference type="InterPro" id="IPR001611">
    <property type="entry name" value="Leu-rich_rpt"/>
</dbReference>
<sequence>MSKFLNMFGIVSIFVVSITLSGCGGSDTESTSNPNQTDGSGDITQTNQQKDTIAPEINILGENPVTIEYGVSYSDDGATAIDIVDGEVTVSASSNLDTKKLGQYFVEYKAMDKAGNQAMVTRIVNVVDRTAPIISIAGENPVTIEYGTQYVDEGALAEDNVEGAVAVSAAMSIDKFKLGQHSIVYSATDKSGNTASITRIVNVVDTTAPIITIAGENPVNIEYGTQYVDEGASAEDNVDGAVAVLAAMSIDKFKLGQHSIVYSATDKLGNTASITRIVNVVDTTAPIITIVGENPVNIEYGTRYVDEGALAEDEVDGAIAISTVHKVDNSKLGQYSVVFSATDKSGNNALERRIVNVIDTTAPVITLIGEAEIRAAQGEEYQEPGFIATDFIDGKVAVVVSGNVDTSVRGLYKLTYTATDKSGNQASVNRTVEVLPNPLLATVILDQQLLACANNGEVNRVLQVVELDCYDKNINSVVGLEHMVNLKVLNLYGNNLTTIDIRRNIHLESLNLGYNQLSQIDLSQNTKLNSLSLKNNKLSEIDVTNNILLKDLNLGGNQISEIDISTLTGLLGLELNSNNISHLDITNNNALKYIHAEQNRLTEIDLSKTPNLSSLSLIDNQLSQIDLSQNLALLNLRLAKNMFFDVDVSKNKQLKELSLAYNYLTEVDVSENTELLKLWLGNNRFPEVDLTKNKQLVILSAFDGELIQLDLSENYKLQVLNLANNQLSYIDLTKNTTLVRFWATGNDITEIDLSNNKILSYVELDPSVVCIGSTCP</sequence>
<keyword evidence="4" id="KW-1185">Reference proteome</keyword>
<protein>
    <recommendedName>
        <fullName evidence="2">Pesticidal crystal protein Cry22Aa Ig-like domain-containing protein</fullName>
    </recommendedName>
</protein>
<dbReference type="InterPro" id="IPR032675">
    <property type="entry name" value="LRR_dom_sf"/>
</dbReference>
<feature type="region of interest" description="Disordered" evidence="1">
    <location>
        <begin position="25"/>
        <end position="48"/>
    </location>
</feature>
<gene>
    <name evidence="3" type="ORF">PSECIP111854_01398</name>
</gene>
<dbReference type="InterPro" id="IPR013783">
    <property type="entry name" value="Ig-like_fold"/>
</dbReference>
<proteinExistence type="predicted"/>
<feature type="domain" description="Pesticidal crystal protein Cry22Aa Ig-like" evidence="2">
    <location>
        <begin position="365"/>
        <end position="434"/>
    </location>
</feature>
<evidence type="ECO:0000259" key="2">
    <source>
        <dbReference type="Pfam" id="PF16403"/>
    </source>
</evidence>
<accession>A0A9W4QV85</accession>
<organism evidence="3 4">
    <name type="scientific">Pseudoalteromonas holothuriae</name>
    <dbReference type="NCBI Taxonomy" id="2963714"/>
    <lineage>
        <taxon>Bacteria</taxon>
        <taxon>Pseudomonadati</taxon>
        <taxon>Pseudomonadota</taxon>
        <taxon>Gammaproteobacteria</taxon>
        <taxon>Alteromonadales</taxon>
        <taxon>Pseudoalteromonadaceae</taxon>
        <taxon>Pseudoalteromonas</taxon>
    </lineage>
</organism>
<dbReference type="EMBL" id="CAMAPC010000004">
    <property type="protein sequence ID" value="CAH9054555.1"/>
    <property type="molecule type" value="Genomic_DNA"/>
</dbReference>
<dbReference type="AlphaFoldDB" id="A0A9W4QV85"/>
<dbReference type="Pfam" id="PF16403">
    <property type="entry name" value="Bact_surface_Ig-like"/>
    <property type="match status" value="5"/>
</dbReference>
<feature type="domain" description="Pesticidal crystal protein Cry22Aa Ig-like" evidence="2">
    <location>
        <begin position="211"/>
        <end position="280"/>
    </location>
</feature>
<evidence type="ECO:0000313" key="4">
    <source>
        <dbReference type="Proteomes" id="UP001152467"/>
    </source>
</evidence>
<name>A0A9W4QV85_9GAMM</name>
<reference evidence="3" key="1">
    <citation type="submission" date="2022-07" db="EMBL/GenBank/DDBJ databases">
        <authorList>
            <person name="Criscuolo A."/>
        </authorList>
    </citation>
    <scope>NUCLEOTIDE SEQUENCE</scope>
    <source>
        <strain evidence="3">CIP111854</strain>
    </source>
</reference>
<dbReference type="PROSITE" id="PS51450">
    <property type="entry name" value="LRR"/>
    <property type="match status" value="4"/>
</dbReference>
<dbReference type="InterPro" id="IPR032179">
    <property type="entry name" value="Cry22Aa_Ig-like"/>
</dbReference>
<dbReference type="PROSITE" id="PS51257">
    <property type="entry name" value="PROKAR_LIPOPROTEIN"/>
    <property type="match status" value="1"/>
</dbReference>
<feature type="domain" description="Pesticidal crystal protein Cry22Aa Ig-like" evidence="2">
    <location>
        <begin position="57"/>
        <end position="126"/>
    </location>
</feature>
<dbReference type="Gene3D" id="2.60.40.10">
    <property type="entry name" value="Immunoglobulins"/>
    <property type="match status" value="5"/>
</dbReference>
<dbReference type="RefSeq" id="WP_261626109.1">
    <property type="nucleotide sequence ID" value="NZ_CAMAPC010000004.1"/>
</dbReference>
<feature type="domain" description="Pesticidal crystal protein Cry22Aa Ig-like" evidence="2">
    <location>
        <begin position="288"/>
        <end position="357"/>
    </location>
</feature>
<dbReference type="PANTHER" id="PTHR24273:SF32">
    <property type="entry name" value="HYALIN"/>
    <property type="match status" value="1"/>
</dbReference>
<comment type="caution">
    <text evidence="3">The sequence shown here is derived from an EMBL/GenBank/DDBJ whole genome shotgun (WGS) entry which is preliminary data.</text>
</comment>
<dbReference type="Gene3D" id="3.80.10.10">
    <property type="entry name" value="Ribonuclease Inhibitor"/>
    <property type="match status" value="1"/>
</dbReference>
<evidence type="ECO:0000256" key="1">
    <source>
        <dbReference type="SAM" id="MobiDB-lite"/>
    </source>
</evidence>
<evidence type="ECO:0000313" key="3">
    <source>
        <dbReference type="EMBL" id="CAH9054555.1"/>
    </source>
</evidence>
<dbReference type="SUPFAM" id="SSF52058">
    <property type="entry name" value="L domain-like"/>
    <property type="match status" value="1"/>
</dbReference>
<dbReference type="PANTHER" id="PTHR24273">
    <property type="entry name" value="FI04643P-RELATED"/>
    <property type="match status" value="1"/>
</dbReference>
<feature type="domain" description="Pesticidal crystal protein Cry22Aa Ig-like" evidence="2">
    <location>
        <begin position="134"/>
        <end position="203"/>
    </location>
</feature>